<keyword evidence="2" id="KW-1185">Reference proteome</keyword>
<dbReference type="Gene3D" id="3.40.50.1240">
    <property type="entry name" value="Phosphoglycerate mutase-like"/>
    <property type="match status" value="1"/>
</dbReference>
<evidence type="ECO:0000313" key="1">
    <source>
        <dbReference type="EMBL" id="CCV07492.1"/>
    </source>
</evidence>
<dbReference type="AlphaFoldDB" id="M5ET98"/>
<dbReference type="InterPro" id="IPR013078">
    <property type="entry name" value="His_Pase_superF_clade-1"/>
</dbReference>
<accession>M5ET98</accession>
<dbReference type="CDD" id="cd07067">
    <property type="entry name" value="HP_PGM_like"/>
    <property type="match status" value="1"/>
</dbReference>
<proteinExistence type="predicted"/>
<sequence>MPLRLSFDRLCHPYMPVTGAYLRRPGKGRPMFRFALALLLLVVPVAAHATEAGWALLRDGGHVVLLRHAMITGTTDPANFDIAKCATQLNLSARGKQQASRIGALLGARAAPIERVLSSRYCRCLDTARIAFEAEPEPFAPLDLLKTDGNEKAAQIAAIMNEIRGYSGSDNLVMVTHLENIVALTGVSPREGEAVVVEPQGDGLRVLGRVTF</sequence>
<reference evidence="1 2" key="1">
    <citation type="submission" date="2013-02" db="EMBL/GenBank/DDBJ databases">
        <authorList>
            <person name="Genoscope - CEA"/>
        </authorList>
    </citation>
    <scope>NUCLEOTIDE SEQUENCE [LARGE SCALE GENOMIC DNA]</scope>
    <source>
        <strain evidence="1 2">STM 2683</strain>
    </source>
</reference>
<dbReference type="Pfam" id="PF00300">
    <property type="entry name" value="His_Phos_1"/>
    <property type="match status" value="1"/>
</dbReference>
<dbReference type="Proteomes" id="UP000012062">
    <property type="component" value="Unassembled WGS sequence"/>
</dbReference>
<comment type="caution">
    <text evidence="1">The sequence shown here is derived from an EMBL/GenBank/DDBJ whole genome shotgun (WGS) entry which is preliminary data.</text>
</comment>
<dbReference type="EMBL" id="CAUM01000126">
    <property type="protein sequence ID" value="CCV07492.1"/>
    <property type="molecule type" value="Genomic_DNA"/>
</dbReference>
<evidence type="ECO:0000313" key="2">
    <source>
        <dbReference type="Proteomes" id="UP000012062"/>
    </source>
</evidence>
<dbReference type="SUPFAM" id="SSF53254">
    <property type="entry name" value="Phosphoglycerate mutase-like"/>
    <property type="match status" value="1"/>
</dbReference>
<dbReference type="eggNOG" id="COG2062">
    <property type="taxonomic scope" value="Bacteria"/>
</dbReference>
<protein>
    <submittedName>
        <fullName evidence="1">Putative phosphohistidine phosphatase, SixA</fullName>
    </submittedName>
</protein>
<dbReference type="InterPro" id="IPR029033">
    <property type="entry name" value="His_PPase_superfam"/>
</dbReference>
<organism evidence="1 2">
    <name type="scientific">Mesorhizobium metallidurans STM 2683</name>
    <dbReference type="NCBI Taxonomy" id="1297569"/>
    <lineage>
        <taxon>Bacteria</taxon>
        <taxon>Pseudomonadati</taxon>
        <taxon>Pseudomonadota</taxon>
        <taxon>Alphaproteobacteria</taxon>
        <taxon>Hyphomicrobiales</taxon>
        <taxon>Phyllobacteriaceae</taxon>
        <taxon>Mesorhizobium</taxon>
    </lineage>
</organism>
<dbReference type="STRING" id="1297569.MESS2_580035"/>
<name>M5ET98_9HYPH</name>
<gene>
    <name evidence="1" type="ORF">MESS2_580035</name>
</gene>